<dbReference type="Gene3D" id="3.40.109.10">
    <property type="entry name" value="NADH Oxidase"/>
    <property type="match status" value="2"/>
</dbReference>
<organism evidence="2 3">
    <name type="scientific">Rugamonas rubra</name>
    <dbReference type="NCBI Taxonomy" id="758825"/>
    <lineage>
        <taxon>Bacteria</taxon>
        <taxon>Pseudomonadati</taxon>
        <taxon>Pseudomonadota</taxon>
        <taxon>Betaproteobacteria</taxon>
        <taxon>Burkholderiales</taxon>
        <taxon>Oxalobacteraceae</taxon>
        <taxon>Telluria group</taxon>
        <taxon>Rugamonas</taxon>
    </lineage>
</organism>
<gene>
    <name evidence="2" type="ORF">SAMN02982985_02845</name>
</gene>
<evidence type="ECO:0000313" key="3">
    <source>
        <dbReference type="Proteomes" id="UP000199470"/>
    </source>
</evidence>
<protein>
    <submittedName>
        <fullName evidence="2">Nitroreductase family protein</fullName>
    </submittedName>
</protein>
<dbReference type="RefSeq" id="WP_093388357.1">
    <property type="nucleotide sequence ID" value="NZ_FOTW01000013.1"/>
</dbReference>
<evidence type="ECO:0000313" key="2">
    <source>
        <dbReference type="EMBL" id="SFM13017.1"/>
    </source>
</evidence>
<dbReference type="SUPFAM" id="SSF55469">
    <property type="entry name" value="FMN-dependent nitroreductase-like"/>
    <property type="match status" value="2"/>
</dbReference>
<keyword evidence="3" id="KW-1185">Reference proteome</keyword>
<name>A0A1I4NCH0_9BURK</name>
<dbReference type="AlphaFoldDB" id="A0A1I4NCH0"/>
<accession>A0A1I4NCH0</accession>
<dbReference type="Pfam" id="PF00881">
    <property type="entry name" value="Nitroreductase"/>
    <property type="match status" value="1"/>
</dbReference>
<reference evidence="2 3" key="1">
    <citation type="submission" date="2016-10" db="EMBL/GenBank/DDBJ databases">
        <authorList>
            <person name="de Groot N.N."/>
        </authorList>
    </citation>
    <scope>NUCLEOTIDE SEQUENCE [LARGE SCALE GENOMIC DNA]</scope>
    <source>
        <strain evidence="2 3">ATCC 43154</strain>
    </source>
</reference>
<feature type="domain" description="Nitroreductase" evidence="1">
    <location>
        <begin position="5"/>
        <end position="32"/>
    </location>
</feature>
<dbReference type="OrthoDB" id="272552at2"/>
<evidence type="ECO:0000259" key="1">
    <source>
        <dbReference type="Pfam" id="PF00881"/>
    </source>
</evidence>
<dbReference type="GO" id="GO:0016491">
    <property type="term" value="F:oxidoreductase activity"/>
    <property type="evidence" value="ECO:0007669"/>
    <property type="project" value="InterPro"/>
</dbReference>
<dbReference type="Proteomes" id="UP000199470">
    <property type="component" value="Unassembled WGS sequence"/>
</dbReference>
<dbReference type="InterPro" id="IPR029479">
    <property type="entry name" value="Nitroreductase"/>
</dbReference>
<proteinExistence type="predicted"/>
<dbReference type="EMBL" id="FOTW01000013">
    <property type="protein sequence ID" value="SFM13017.1"/>
    <property type="molecule type" value="Genomic_DNA"/>
</dbReference>
<dbReference type="InterPro" id="IPR000415">
    <property type="entry name" value="Nitroreductase-like"/>
</dbReference>
<sequence length="368" mass="41350">MTPLDDTLRHILDLARWAPSGDNSQPWRFEIVGARRLVVHGFDTREHCVYDLDGHPSQMSLGALLETIALAAGTYQLALSARRRPDTADDRPTFDLAFIPAPASSADPLAESIVQRCVQRRPLRTRPLTATEKTTLAQTLPAGYRLVWHERPGQRLALALLLYHNAGLRLRMPEAYPTHRAVIEWNARTSEDRIPDQALGVDPLTRHMMRWVLQSWRRVEFCNTWLAGTVAPRVQMDLVPALACAAHFLLLAPQRPTSTDDYVAAGRAMQRFWLTATALGLQLQPQMTPLIFARYLRERRPFTASTALRARAAELALRAERLFGRHDWEHAVFMGRIGAGPPAKARSLRRPLRQLLLDETAPEAAGPA</sequence>
<dbReference type="STRING" id="758825.SAMN02982985_02845"/>